<dbReference type="RefSeq" id="WP_179715370.1">
    <property type="nucleotide sequence ID" value="NZ_JACBZT010000001.1"/>
</dbReference>
<dbReference type="PANTHER" id="PTHR34980">
    <property type="entry name" value="INNER MEMBRANE PROTEIN-RELATED-RELATED"/>
    <property type="match status" value="1"/>
</dbReference>
<accession>A0A853CC16</accession>
<evidence type="ECO:0000256" key="1">
    <source>
        <dbReference type="SAM" id="Phobius"/>
    </source>
</evidence>
<keyword evidence="1" id="KW-1133">Transmembrane helix</keyword>
<dbReference type="EMBL" id="JACBZT010000001">
    <property type="protein sequence ID" value="NYJ04679.1"/>
    <property type="molecule type" value="Genomic_DNA"/>
</dbReference>
<gene>
    <name evidence="2" type="ORF">GGQ55_000957</name>
</gene>
<name>A0A853CC16_9ACTN</name>
<feature type="transmembrane region" description="Helical" evidence="1">
    <location>
        <begin position="99"/>
        <end position="121"/>
    </location>
</feature>
<evidence type="ECO:0000313" key="3">
    <source>
        <dbReference type="Proteomes" id="UP000541969"/>
    </source>
</evidence>
<feature type="transmembrane region" description="Helical" evidence="1">
    <location>
        <begin position="21"/>
        <end position="44"/>
    </location>
</feature>
<dbReference type="Proteomes" id="UP000541969">
    <property type="component" value="Unassembled WGS sequence"/>
</dbReference>
<reference evidence="2 3" key="1">
    <citation type="submission" date="2020-07" db="EMBL/GenBank/DDBJ databases">
        <title>Sequencing the genomes of 1000 actinobacteria strains.</title>
        <authorList>
            <person name="Klenk H.-P."/>
        </authorList>
    </citation>
    <scope>NUCLEOTIDE SEQUENCE [LARGE SCALE GENOMIC DNA]</scope>
    <source>
        <strain evidence="2 3">DSM 104001</strain>
    </source>
</reference>
<organism evidence="2 3">
    <name type="scientific">Petropleomorpha daqingensis</name>
    <dbReference type="NCBI Taxonomy" id="2026353"/>
    <lineage>
        <taxon>Bacteria</taxon>
        <taxon>Bacillati</taxon>
        <taxon>Actinomycetota</taxon>
        <taxon>Actinomycetes</taxon>
        <taxon>Geodermatophilales</taxon>
        <taxon>Geodermatophilaceae</taxon>
        <taxon>Petropleomorpha</taxon>
    </lineage>
</organism>
<dbReference type="GO" id="GO:0005886">
    <property type="term" value="C:plasma membrane"/>
    <property type="evidence" value="ECO:0007669"/>
    <property type="project" value="TreeGrafter"/>
</dbReference>
<protein>
    <submittedName>
        <fullName evidence="2">Uncharacterized membrane protein YhaH (DUF805 family)</fullName>
    </submittedName>
</protein>
<dbReference type="AlphaFoldDB" id="A0A853CC16"/>
<proteinExistence type="predicted"/>
<dbReference type="Pfam" id="PF05656">
    <property type="entry name" value="DUF805"/>
    <property type="match status" value="1"/>
</dbReference>
<dbReference type="InterPro" id="IPR008523">
    <property type="entry name" value="DUF805"/>
</dbReference>
<keyword evidence="1" id="KW-0472">Membrane</keyword>
<keyword evidence="3" id="KW-1185">Reference proteome</keyword>
<evidence type="ECO:0000313" key="2">
    <source>
        <dbReference type="EMBL" id="NYJ04679.1"/>
    </source>
</evidence>
<feature type="transmembrane region" description="Helical" evidence="1">
    <location>
        <begin position="64"/>
        <end position="87"/>
    </location>
</feature>
<dbReference type="PANTHER" id="PTHR34980:SF2">
    <property type="entry name" value="INNER MEMBRANE PROTEIN YHAH-RELATED"/>
    <property type="match status" value="1"/>
</dbReference>
<sequence>MDGNWYVRRGRIGRTTYWLHYALPLTGAYVLATVLDVSLGLSFVSTHSSSYYSYDYYSSSYSAMYSAGPIAVITSLALLAPSISALVTRLHDRGHSAHWLWFMLLPIAGPIVLLITAGFLAGDLGPNNYGYPQGAVLPPARTPSWKAPTSV</sequence>
<comment type="caution">
    <text evidence="2">The sequence shown here is derived from an EMBL/GenBank/DDBJ whole genome shotgun (WGS) entry which is preliminary data.</text>
</comment>
<keyword evidence="1" id="KW-0812">Transmembrane</keyword>